<dbReference type="EMBL" id="KZ679678">
    <property type="protein sequence ID" value="PTB56417.1"/>
    <property type="molecule type" value="Genomic_DNA"/>
</dbReference>
<gene>
    <name evidence="1" type="ORF">M431DRAFT_375216</name>
</gene>
<name>A0A2T4AH84_TRIHA</name>
<dbReference type="Proteomes" id="UP000241690">
    <property type="component" value="Unassembled WGS sequence"/>
</dbReference>
<evidence type="ECO:0000313" key="1">
    <source>
        <dbReference type="EMBL" id="PTB56417.1"/>
    </source>
</evidence>
<sequence>MLPSSTKYMYCMECGRRQGDAFSRCRPLSYRHRNGTTRAAREMTSTAAFVWSRLDPINLHTTTRRVRASFAPYASICANTWCYYEYWYYHFVLWPAQGANEFRNTVGACRLAQTSRRPTRTLPETQMLARTRTSALRRVNSSTWCNYKPLRSVAFILIHGFAAKGPSILRE</sequence>
<protein>
    <submittedName>
        <fullName evidence="1">Uncharacterized protein</fullName>
    </submittedName>
</protein>
<organism evidence="1 2">
    <name type="scientific">Trichoderma harzianum CBS 226.95</name>
    <dbReference type="NCBI Taxonomy" id="983964"/>
    <lineage>
        <taxon>Eukaryota</taxon>
        <taxon>Fungi</taxon>
        <taxon>Dikarya</taxon>
        <taxon>Ascomycota</taxon>
        <taxon>Pezizomycotina</taxon>
        <taxon>Sordariomycetes</taxon>
        <taxon>Hypocreomycetidae</taxon>
        <taxon>Hypocreales</taxon>
        <taxon>Hypocreaceae</taxon>
        <taxon>Trichoderma</taxon>
    </lineage>
</organism>
<accession>A0A2T4AH84</accession>
<keyword evidence="2" id="KW-1185">Reference proteome</keyword>
<dbReference type="RefSeq" id="XP_024776094.1">
    <property type="nucleotide sequence ID" value="XM_024914679.1"/>
</dbReference>
<dbReference type="AlphaFoldDB" id="A0A2T4AH84"/>
<proteinExistence type="predicted"/>
<evidence type="ECO:0000313" key="2">
    <source>
        <dbReference type="Proteomes" id="UP000241690"/>
    </source>
</evidence>
<dbReference type="GeneID" id="36623245"/>
<reference evidence="1 2" key="1">
    <citation type="submission" date="2016-07" db="EMBL/GenBank/DDBJ databases">
        <title>Multiple horizontal gene transfer events from other fungi enriched the ability of initially mycotrophic Trichoderma (Ascomycota) to feed on dead plant biomass.</title>
        <authorList>
            <consortium name="DOE Joint Genome Institute"/>
            <person name="Aerts A."/>
            <person name="Atanasova L."/>
            <person name="Chenthamara K."/>
            <person name="Zhang J."/>
            <person name="Grujic M."/>
            <person name="Henrissat B."/>
            <person name="Kuo A."/>
            <person name="Salamov A."/>
            <person name="Lipzen A."/>
            <person name="Labutti K."/>
            <person name="Barry K."/>
            <person name="Miao Y."/>
            <person name="Rahimi M.J."/>
            <person name="Shen Q."/>
            <person name="Grigoriev I.V."/>
            <person name="Kubicek C.P."/>
            <person name="Druzhinina I.S."/>
        </authorList>
    </citation>
    <scope>NUCLEOTIDE SEQUENCE [LARGE SCALE GENOMIC DNA]</scope>
    <source>
        <strain evidence="1 2">CBS 226.95</strain>
    </source>
</reference>